<evidence type="ECO:0000313" key="1">
    <source>
        <dbReference type="EMBL" id="KIC92763.1"/>
    </source>
</evidence>
<gene>
    <name evidence="1" type="ORF">OI18_21150</name>
</gene>
<dbReference type="PROSITE" id="PS51257">
    <property type="entry name" value="PROKAR_LIPOPROTEIN"/>
    <property type="match status" value="1"/>
</dbReference>
<dbReference type="EMBL" id="JSVC01000028">
    <property type="protein sequence ID" value="KIC92763.1"/>
    <property type="molecule type" value="Genomic_DNA"/>
</dbReference>
<comment type="caution">
    <text evidence="1">The sequence shown here is derived from an EMBL/GenBank/DDBJ whole genome shotgun (WGS) entry which is preliminary data.</text>
</comment>
<keyword evidence="2" id="KW-1185">Reference proteome</keyword>
<dbReference type="Proteomes" id="UP000031408">
    <property type="component" value="Unassembled WGS sequence"/>
</dbReference>
<evidence type="ECO:0000313" key="2">
    <source>
        <dbReference type="Proteomes" id="UP000031408"/>
    </source>
</evidence>
<proteinExistence type="predicted"/>
<organism evidence="1 2">
    <name type="scientific">Flavihumibacter solisilvae</name>
    <dbReference type="NCBI Taxonomy" id="1349421"/>
    <lineage>
        <taxon>Bacteria</taxon>
        <taxon>Pseudomonadati</taxon>
        <taxon>Bacteroidota</taxon>
        <taxon>Chitinophagia</taxon>
        <taxon>Chitinophagales</taxon>
        <taxon>Chitinophagaceae</taxon>
        <taxon>Flavihumibacter</taxon>
    </lineage>
</organism>
<dbReference type="STRING" id="1349421.OI18_21150"/>
<dbReference type="RefSeq" id="WP_039143780.1">
    <property type="nucleotide sequence ID" value="NZ_JSVC01000028.1"/>
</dbReference>
<feature type="non-terminal residue" evidence="1">
    <location>
        <position position="82"/>
    </location>
</feature>
<accession>A0A0C1LB61</accession>
<reference evidence="1 2" key="1">
    <citation type="submission" date="2014-11" db="EMBL/GenBank/DDBJ databases">
        <title>Genome sequence of Flavihumibacter solisilvae 3-3.</title>
        <authorList>
            <person name="Zhou G."/>
            <person name="Li M."/>
            <person name="Wang G."/>
        </authorList>
    </citation>
    <scope>NUCLEOTIDE SEQUENCE [LARGE SCALE GENOMIC DNA]</scope>
    <source>
        <strain evidence="1 2">3-3</strain>
    </source>
</reference>
<protein>
    <submittedName>
        <fullName evidence="1">Uncharacterized protein</fullName>
    </submittedName>
</protein>
<sequence length="82" mass="9220">MIKWLLGMSILLVLIISCSREKRIKRLLNSKEVDEIILGCEKAGKTKDAKYTDILLTNADDPRISTSLDHKGVTVYQAKMNA</sequence>
<dbReference type="AlphaFoldDB" id="A0A0C1LB61"/>
<name>A0A0C1LB61_9BACT</name>